<evidence type="ECO:0000259" key="3">
    <source>
        <dbReference type="Pfam" id="PF00685"/>
    </source>
</evidence>
<dbReference type="PANTHER" id="PTHR11783">
    <property type="entry name" value="SULFOTRANSFERASE SULT"/>
    <property type="match status" value="1"/>
</dbReference>
<evidence type="ECO:0000256" key="1">
    <source>
        <dbReference type="ARBA" id="ARBA00005771"/>
    </source>
</evidence>
<protein>
    <submittedName>
        <fullName evidence="4">Sulfotransferase domain-containing protein</fullName>
    </submittedName>
</protein>
<evidence type="ECO:0000313" key="5">
    <source>
        <dbReference type="Proteomes" id="UP001597413"/>
    </source>
</evidence>
<reference evidence="5" key="1">
    <citation type="journal article" date="2019" name="Int. J. Syst. Evol. Microbiol.">
        <title>The Global Catalogue of Microorganisms (GCM) 10K type strain sequencing project: providing services to taxonomists for standard genome sequencing and annotation.</title>
        <authorList>
            <consortium name="The Broad Institute Genomics Platform"/>
            <consortium name="The Broad Institute Genome Sequencing Center for Infectious Disease"/>
            <person name="Wu L."/>
            <person name="Ma J."/>
        </authorList>
    </citation>
    <scope>NUCLEOTIDE SEQUENCE [LARGE SCALE GENOMIC DNA]</scope>
    <source>
        <strain evidence="5">CCUG 55131</strain>
    </source>
</reference>
<dbReference type="Pfam" id="PF00685">
    <property type="entry name" value="Sulfotransfer_1"/>
    <property type="match status" value="1"/>
</dbReference>
<dbReference type="RefSeq" id="WP_377386621.1">
    <property type="nucleotide sequence ID" value="NZ_JBHUIX010000003.1"/>
</dbReference>
<sequence length="237" mass="26887">MGLVGIYSFPKSGNTWIRVIIGRIMNQDFEQVPDLHISPLSNAQEFNGLRFFKHHGGRNYKSWNGQKLDTTNVIHIRRNPLDVFVSYLNFLSDNVTGKAPIKFSSVDDIRGTDLFDLYFSTFITTGHVSAGFADVTGSYFQNNTFWMNQTEVPAILLKYEDLVSDPIATLEPVKQLLGIDDALIASAVEEAAAVTKPDGKFFWKQQEKNYLNYLSQEQIDLFVKYRGAESEAMGYKF</sequence>
<dbReference type="SUPFAM" id="SSF52540">
    <property type="entry name" value="P-loop containing nucleoside triphosphate hydrolases"/>
    <property type="match status" value="1"/>
</dbReference>
<dbReference type="Gene3D" id="3.40.50.300">
    <property type="entry name" value="P-loop containing nucleotide triphosphate hydrolases"/>
    <property type="match status" value="1"/>
</dbReference>
<gene>
    <name evidence="4" type="ORF">ACFSM0_02425</name>
</gene>
<dbReference type="EMBL" id="JBHUIX010000003">
    <property type="protein sequence ID" value="MFD2172940.1"/>
    <property type="molecule type" value="Genomic_DNA"/>
</dbReference>
<keyword evidence="5" id="KW-1185">Reference proteome</keyword>
<proteinExistence type="inferred from homology"/>
<name>A0ABW5A5W1_9RHOB</name>
<feature type="domain" description="Sulfotransferase" evidence="3">
    <location>
        <begin position="6"/>
        <end position="222"/>
    </location>
</feature>
<dbReference type="Proteomes" id="UP001597413">
    <property type="component" value="Unassembled WGS sequence"/>
</dbReference>
<dbReference type="InterPro" id="IPR000863">
    <property type="entry name" value="Sulfotransferase_dom"/>
</dbReference>
<evidence type="ECO:0000256" key="2">
    <source>
        <dbReference type="ARBA" id="ARBA00022679"/>
    </source>
</evidence>
<organism evidence="4 5">
    <name type="scientific">Rhodobacter lacus</name>
    <dbReference type="NCBI Taxonomy" id="1641972"/>
    <lineage>
        <taxon>Bacteria</taxon>
        <taxon>Pseudomonadati</taxon>
        <taxon>Pseudomonadota</taxon>
        <taxon>Alphaproteobacteria</taxon>
        <taxon>Rhodobacterales</taxon>
        <taxon>Rhodobacter group</taxon>
        <taxon>Rhodobacter</taxon>
    </lineage>
</organism>
<dbReference type="InterPro" id="IPR027417">
    <property type="entry name" value="P-loop_NTPase"/>
</dbReference>
<keyword evidence="2" id="KW-0808">Transferase</keyword>
<evidence type="ECO:0000313" key="4">
    <source>
        <dbReference type="EMBL" id="MFD2172940.1"/>
    </source>
</evidence>
<comment type="caution">
    <text evidence="4">The sequence shown here is derived from an EMBL/GenBank/DDBJ whole genome shotgun (WGS) entry which is preliminary data.</text>
</comment>
<comment type="similarity">
    <text evidence="1">Belongs to the sulfotransferase 1 family.</text>
</comment>
<accession>A0ABW5A5W1</accession>